<evidence type="ECO:0000256" key="5">
    <source>
        <dbReference type="ARBA" id="ARBA00022989"/>
    </source>
</evidence>
<feature type="transmembrane region" description="Helical" evidence="7">
    <location>
        <begin position="213"/>
        <end position="233"/>
    </location>
</feature>
<dbReference type="InterPro" id="IPR036259">
    <property type="entry name" value="MFS_trans_sf"/>
</dbReference>
<dbReference type="Proteomes" id="UP000482578">
    <property type="component" value="Unassembled WGS sequence"/>
</dbReference>
<dbReference type="Gene3D" id="1.20.1250.20">
    <property type="entry name" value="MFS general substrate transporter like domains"/>
    <property type="match status" value="1"/>
</dbReference>
<feature type="transmembrane region" description="Helical" evidence="7">
    <location>
        <begin position="62"/>
        <end position="88"/>
    </location>
</feature>
<feature type="transmembrane region" description="Helical" evidence="7">
    <location>
        <begin position="349"/>
        <end position="369"/>
    </location>
</feature>
<dbReference type="Gene3D" id="1.20.1720.10">
    <property type="entry name" value="Multidrug resistance protein D"/>
    <property type="match status" value="1"/>
</dbReference>
<evidence type="ECO:0000259" key="8">
    <source>
        <dbReference type="PROSITE" id="PS50850"/>
    </source>
</evidence>
<organism evidence="9 10">
    <name type="scientific">Crenobacter caeni</name>
    <dbReference type="NCBI Taxonomy" id="2705474"/>
    <lineage>
        <taxon>Bacteria</taxon>
        <taxon>Pseudomonadati</taxon>
        <taxon>Pseudomonadota</taxon>
        <taxon>Betaproteobacteria</taxon>
        <taxon>Neisseriales</taxon>
        <taxon>Neisseriaceae</taxon>
        <taxon>Crenobacter</taxon>
    </lineage>
</organism>
<feature type="domain" description="Major facilitator superfamily (MFS) profile" evidence="8">
    <location>
        <begin position="1"/>
        <end position="460"/>
    </location>
</feature>
<reference evidence="9 10" key="1">
    <citation type="submission" date="2020-02" db="EMBL/GenBank/DDBJ databases">
        <authorList>
            <person name="Yang Z."/>
        </authorList>
    </citation>
    <scope>NUCLEOTIDE SEQUENCE [LARGE SCALE GENOMIC DNA]</scope>
    <source>
        <strain evidence="9 10">HX-7-9</strain>
    </source>
</reference>
<feature type="transmembrane region" description="Helical" evidence="7">
    <location>
        <begin position="189"/>
        <end position="207"/>
    </location>
</feature>
<dbReference type="GO" id="GO:0022857">
    <property type="term" value="F:transmembrane transporter activity"/>
    <property type="evidence" value="ECO:0007669"/>
    <property type="project" value="InterPro"/>
</dbReference>
<evidence type="ECO:0000256" key="7">
    <source>
        <dbReference type="SAM" id="Phobius"/>
    </source>
</evidence>
<dbReference type="PANTHER" id="PTHR42718:SF46">
    <property type="entry name" value="BLR6921 PROTEIN"/>
    <property type="match status" value="1"/>
</dbReference>
<keyword evidence="10" id="KW-1185">Reference proteome</keyword>
<feature type="transmembrane region" description="Helical" evidence="7">
    <location>
        <begin position="390"/>
        <end position="407"/>
    </location>
</feature>
<dbReference type="GO" id="GO:0005886">
    <property type="term" value="C:plasma membrane"/>
    <property type="evidence" value="ECO:0007669"/>
    <property type="project" value="UniProtKB-SubCell"/>
</dbReference>
<dbReference type="AlphaFoldDB" id="A0A6B2KSB0"/>
<accession>A0A6B2KSB0</accession>
<evidence type="ECO:0000256" key="2">
    <source>
        <dbReference type="ARBA" id="ARBA00022448"/>
    </source>
</evidence>
<evidence type="ECO:0000256" key="4">
    <source>
        <dbReference type="ARBA" id="ARBA00022692"/>
    </source>
</evidence>
<dbReference type="InterPro" id="IPR020846">
    <property type="entry name" value="MFS_dom"/>
</dbReference>
<keyword evidence="3" id="KW-1003">Cell membrane</keyword>
<evidence type="ECO:0000313" key="10">
    <source>
        <dbReference type="Proteomes" id="UP000482578"/>
    </source>
</evidence>
<proteinExistence type="predicted"/>
<sequence>MTLAAVTSVEFIENGMVMFAATQIMMGLALSVQAFAFAYTLYGVAAIVMLYKHQWMVERLGYRRFVAGSLLCFAVGSALCALADGLAVFAIGRLLQGLGGATFFTAGRMAINDLPERDRFAGTVIFVGSLLGGSALAPMLAALLIAGGGWRAIFAFGVVQAAVVHRLSAAHLSTARTPSHERSREHWGWLLWMCVGVFGLQYAIQAASVTPGALPSLALTAVVSILILAAFAWRQWQNERPIINYRGLMQARYLLGLCLYFAGYCLIGVTGLMVPILLHGVLGLSLLATALLASCGMLASVLVALAHLALSRRWPRHRVYMLSGVALFCAGSLTLALSDGRDWDAIVPAIIVLGMAIPLFVGPVAFGTFSGLHAKVFSHGYQVKNIVRQLGLSSSVAMTTLMLHTLGQNPATTQWLAGWLIPLGAAGVGGVTLLLACKLVFAGLAIGMLPLGALVMRQRIFR</sequence>
<name>A0A6B2KSB0_9NEIS</name>
<keyword evidence="2" id="KW-0813">Transport</keyword>
<dbReference type="Pfam" id="PF07690">
    <property type="entry name" value="MFS_1"/>
    <property type="match status" value="1"/>
</dbReference>
<comment type="subcellular location">
    <subcellularLocation>
        <location evidence="1">Cell membrane</location>
        <topology evidence="1">Multi-pass membrane protein</topology>
    </subcellularLocation>
</comment>
<evidence type="ECO:0000256" key="1">
    <source>
        <dbReference type="ARBA" id="ARBA00004651"/>
    </source>
</evidence>
<evidence type="ECO:0000313" key="9">
    <source>
        <dbReference type="EMBL" id="NDV12980.1"/>
    </source>
</evidence>
<gene>
    <name evidence="9" type="ORF">GZH52_09215</name>
</gene>
<evidence type="ECO:0000256" key="6">
    <source>
        <dbReference type="ARBA" id="ARBA00023136"/>
    </source>
</evidence>
<keyword evidence="5 7" id="KW-1133">Transmembrane helix</keyword>
<dbReference type="EMBL" id="JAAGAA010000007">
    <property type="protein sequence ID" value="NDV12980.1"/>
    <property type="molecule type" value="Genomic_DNA"/>
</dbReference>
<feature type="transmembrane region" description="Helical" evidence="7">
    <location>
        <begin position="419"/>
        <end position="452"/>
    </location>
</feature>
<dbReference type="InterPro" id="IPR011701">
    <property type="entry name" value="MFS"/>
</dbReference>
<feature type="transmembrane region" description="Helical" evidence="7">
    <location>
        <begin position="123"/>
        <end position="146"/>
    </location>
</feature>
<comment type="caution">
    <text evidence="9">The sequence shown here is derived from an EMBL/GenBank/DDBJ whole genome shotgun (WGS) entry which is preliminary data.</text>
</comment>
<feature type="transmembrane region" description="Helical" evidence="7">
    <location>
        <begin position="254"/>
        <end position="278"/>
    </location>
</feature>
<feature type="transmembrane region" description="Helical" evidence="7">
    <location>
        <begin position="284"/>
        <end position="307"/>
    </location>
</feature>
<keyword evidence="6 7" id="KW-0472">Membrane</keyword>
<dbReference type="PANTHER" id="PTHR42718">
    <property type="entry name" value="MAJOR FACILITATOR SUPERFAMILY MULTIDRUG TRANSPORTER MFSC"/>
    <property type="match status" value="1"/>
</dbReference>
<protein>
    <submittedName>
        <fullName evidence="9">MFS transporter</fullName>
    </submittedName>
</protein>
<feature type="transmembrane region" description="Helical" evidence="7">
    <location>
        <begin position="319"/>
        <end position="337"/>
    </location>
</feature>
<feature type="transmembrane region" description="Helical" evidence="7">
    <location>
        <begin position="24"/>
        <end position="50"/>
    </location>
</feature>
<keyword evidence="4 7" id="KW-0812">Transmembrane</keyword>
<evidence type="ECO:0000256" key="3">
    <source>
        <dbReference type="ARBA" id="ARBA00022475"/>
    </source>
</evidence>
<dbReference type="PROSITE" id="PS50850">
    <property type="entry name" value="MFS"/>
    <property type="match status" value="1"/>
</dbReference>
<dbReference type="SUPFAM" id="SSF103473">
    <property type="entry name" value="MFS general substrate transporter"/>
    <property type="match status" value="1"/>
</dbReference>